<evidence type="ECO:0000313" key="2">
    <source>
        <dbReference type="WBParaSite" id="RSKR_0000213100.1"/>
    </source>
</evidence>
<reference evidence="2" key="1">
    <citation type="submission" date="2016-11" db="UniProtKB">
        <authorList>
            <consortium name="WormBaseParasite"/>
        </authorList>
    </citation>
    <scope>IDENTIFICATION</scope>
    <source>
        <strain evidence="2">KR3021</strain>
    </source>
</reference>
<proteinExistence type="predicted"/>
<name>A0AC35TM03_9BILA</name>
<accession>A0AC35TM03</accession>
<dbReference type="Proteomes" id="UP000095286">
    <property type="component" value="Unplaced"/>
</dbReference>
<evidence type="ECO:0000313" key="1">
    <source>
        <dbReference type="Proteomes" id="UP000095286"/>
    </source>
</evidence>
<sequence>MLCGTLILSTIYYIVVANRFIIESNSPFKEYDLKAYQASGKNITFIYKVKSTHSLWKRNAPIYGFIGEGPALNVEEEQDAPTKADDGGSNCNCGNCDCNQCGCGCNNNNCNCGCKNNNCGCNCCKDCCKNDTSVACGVCSNCKGVCTCTVTGCNVLCVCVAYPLFIKKVSQEKIAGHSHIGENSESDQHIQHEEHQFPHTHIDSQSISEHVQSIPRHLLPDGTQKILNKLGMIEEPEQEDYVLGHPYG</sequence>
<dbReference type="WBParaSite" id="RSKR_0000213100.1">
    <property type="protein sequence ID" value="RSKR_0000213100.1"/>
    <property type="gene ID" value="RSKR_0000213100"/>
</dbReference>
<organism evidence="1 2">
    <name type="scientific">Rhabditophanes sp. KR3021</name>
    <dbReference type="NCBI Taxonomy" id="114890"/>
    <lineage>
        <taxon>Eukaryota</taxon>
        <taxon>Metazoa</taxon>
        <taxon>Ecdysozoa</taxon>
        <taxon>Nematoda</taxon>
        <taxon>Chromadorea</taxon>
        <taxon>Rhabditida</taxon>
        <taxon>Tylenchina</taxon>
        <taxon>Panagrolaimomorpha</taxon>
        <taxon>Strongyloidoidea</taxon>
        <taxon>Alloionematidae</taxon>
        <taxon>Rhabditophanes</taxon>
    </lineage>
</organism>
<protein>
    <submittedName>
        <fullName evidence="2">Protein shifted</fullName>
    </submittedName>
</protein>